<evidence type="ECO:0000313" key="1">
    <source>
        <dbReference type="EMBL" id="MFL9884193.1"/>
    </source>
</evidence>
<comment type="caution">
    <text evidence="1">The sequence shown here is derived from an EMBL/GenBank/DDBJ whole genome shotgun (WGS) entry which is preliminary data.</text>
</comment>
<keyword evidence="2" id="KW-1185">Reference proteome</keyword>
<gene>
    <name evidence="1" type="ORF">PQR66_14220</name>
</gene>
<proteinExistence type="predicted"/>
<reference evidence="1 2" key="1">
    <citation type="journal article" date="2024" name="Chem. Sci.">
        <title>Discovery of megapolipeptins by genome mining of a Burkholderiales bacteria collection.</title>
        <authorList>
            <person name="Paulo B.S."/>
            <person name="Recchia M.J.J."/>
            <person name="Lee S."/>
            <person name="Fergusson C.H."/>
            <person name="Romanowski S.B."/>
            <person name="Hernandez A."/>
            <person name="Krull N."/>
            <person name="Liu D.Y."/>
            <person name="Cavanagh H."/>
            <person name="Bos A."/>
            <person name="Gray C.A."/>
            <person name="Murphy B.T."/>
            <person name="Linington R.G."/>
            <person name="Eustaquio A.S."/>
        </authorList>
    </citation>
    <scope>NUCLEOTIDE SEQUENCE [LARGE SCALE GENOMIC DNA]</scope>
    <source>
        <strain evidence="1 2">RL16-012-BIC-B</strain>
    </source>
</reference>
<dbReference type="EMBL" id="JAQQFN010000009">
    <property type="protein sequence ID" value="MFL9884193.1"/>
    <property type="molecule type" value="Genomic_DNA"/>
</dbReference>
<organism evidence="1 2">
    <name type="scientific">Paraburkholderia agricolaris</name>
    <dbReference type="NCBI Taxonomy" id="2152888"/>
    <lineage>
        <taxon>Bacteria</taxon>
        <taxon>Pseudomonadati</taxon>
        <taxon>Pseudomonadota</taxon>
        <taxon>Betaproteobacteria</taxon>
        <taxon>Burkholderiales</taxon>
        <taxon>Burkholderiaceae</taxon>
        <taxon>Paraburkholderia</taxon>
    </lineage>
</organism>
<name>A0ABW8ZQ53_9BURK</name>
<sequence>MMAHDAIMEEQREHLAGFGKPADPATYPSAPLRSPDITNRTERLGAMHGTRLSFVRSLVRRMAHDNWRVRVTHMDLDDNGYGVCIYTIEAYGERYSQVIFSQHLDDAERTDRVIAQKWDVTSALICGVPGAADIEYLRGNVPLQEAGRLRANDLVLCRANKSVRNFSYVAECLAAGRQPDPAMFERVGYLIRTTAVYGNGKFGIADYPRLVDSQAFNRGFSAQMCAVFVLRDFSVRLVEHVAARRNPRAAVKLAHSFRRYLGVGNATGLGMAPFLVRHPIQVDQWIRARETALARVLGVESVEPAAFGRCMGLIARAARHVSQVHTDHPQEAARNALILAELPRLERELQIRYERKDTFRWSELFAWAAQTLSCATQEVFVTVLLELYPTLVDSIECAAPVDDAQTLDPDMSVGELLKIVEQDYRWVFEQPEAQRNDDHFFWYRSAEKEEPRLGVRVEERGAEREVPLDIARQVLRLHAKLKAEADGLRTVAELVGEAPEHRAIVRRIQALTSHAYGEIRHNLLARDMLPIDLMRAKLSMFGASKFDPKSNLWVRVTLFQGAPTLDDLSPEMVDDWAFPCVPGGNEVGGALT</sequence>
<dbReference type="RefSeq" id="WP_408328783.1">
    <property type="nucleotide sequence ID" value="NZ_JAQQFH010000007.1"/>
</dbReference>
<evidence type="ECO:0000313" key="2">
    <source>
        <dbReference type="Proteomes" id="UP001629249"/>
    </source>
</evidence>
<accession>A0ABW8ZQ53</accession>
<dbReference type="Proteomes" id="UP001629249">
    <property type="component" value="Unassembled WGS sequence"/>
</dbReference>
<protein>
    <submittedName>
        <fullName evidence="1">Uncharacterized protein</fullName>
    </submittedName>
</protein>